<dbReference type="Pfam" id="PF13508">
    <property type="entry name" value="Acetyltransf_7"/>
    <property type="match status" value="1"/>
</dbReference>
<dbReference type="Gene3D" id="3.40.630.30">
    <property type="match status" value="1"/>
</dbReference>
<comment type="caution">
    <text evidence="4">The sequence shown here is derived from an EMBL/GenBank/DDBJ whole genome shotgun (WGS) entry which is preliminary data.</text>
</comment>
<evidence type="ECO:0000256" key="2">
    <source>
        <dbReference type="ARBA" id="ARBA00023315"/>
    </source>
</evidence>
<dbReference type="Proteomes" id="UP001167160">
    <property type="component" value="Unassembled WGS sequence"/>
</dbReference>
<evidence type="ECO:0000313" key="5">
    <source>
        <dbReference type="Proteomes" id="UP001167160"/>
    </source>
</evidence>
<gene>
    <name evidence="4" type="ORF">M1E25_11495</name>
</gene>
<dbReference type="PANTHER" id="PTHR43626:SF4">
    <property type="entry name" value="GCN5-RELATED N-ACETYLTRANSFERASE 2, CHLOROPLASTIC"/>
    <property type="match status" value="1"/>
</dbReference>
<organism evidence="4 5">
    <name type="scientific">Streptomyces meridianus</name>
    <dbReference type="NCBI Taxonomy" id="2938945"/>
    <lineage>
        <taxon>Bacteria</taxon>
        <taxon>Bacillati</taxon>
        <taxon>Actinomycetota</taxon>
        <taxon>Actinomycetes</taxon>
        <taxon>Kitasatosporales</taxon>
        <taxon>Streptomycetaceae</taxon>
        <taxon>Streptomyces</taxon>
    </lineage>
</organism>
<evidence type="ECO:0000313" key="4">
    <source>
        <dbReference type="EMBL" id="MCM2577975.1"/>
    </source>
</evidence>
<protein>
    <submittedName>
        <fullName evidence="4">GNAT family N-acetyltransferase</fullName>
    </submittedName>
</protein>
<proteinExistence type="predicted"/>
<accession>A0ABT0X606</accession>
<keyword evidence="1" id="KW-0808">Transferase</keyword>
<name>A0ABT0X606_9ACTN</name>
<dbReference type="SUPFAM" id="SSF55729">
    <property type="entry name" value="Acyl-CoA N-acyltransferases (Nat)"/>
    <property type="match status" value="1"/>
</dbReference>
<evidence type="ECO:0000259" key="3">
    <source>
        <dbReference type="PROSITE" id="PS51186"/>
    </source>
</evidence>
<dbReference type="InterPro" id="IPR016181">
    <property type="entry name" value="Acyl_CoA_acyltransferase"/>
</dbReference>
<dbReference type="EMBL" id="JAMQGM010000023">
    <property type="protein sequence ID" value="MCM2577975.1"/>
    <property type="molecule type" value="Genomic_DNA"/>
</dbReference>
<dbReference type="InterPro" id="IPR045039">
    <property type="entry name" value="NSI-like"/>
</dbReference>
<keyword evidence="2" id="KW-0012">Acyltransferase</keyword>
<reference evidence="4" key="1">
    <citation type="journal article" date="2023" name="Int. J. Syst. Evol. Microbiol.">
        <title>Streptomyces meridianus sp. nov. isolated from brackish water of the Tagus estuary in Alcochete, Portugal.</title>
        <authorList>
            <person name="Santos J.D.N."/>
            <person name="Klimek D."/>
            <person name="Calusinska M."/>
            <person name="Lobo Da Cunha A."/>
            <person name="Catita J."/>
            <person name="Goncalves H."/>
            <person name="Gonzalez I."/>
            <person name="Reyes F."/>
            <person name="Lage O.M."/>
        </authorList>
    </citation>
    <scope>NUCLEOTIDE SEQUENCE</scope>
    <source>
        <strain evidence="4">MTZ3.1</strain>
    </source>
</reference>
<evidence type="ECO:0000256" key="1">
    <source>
        <dbReference type="ARBA" id="ARBA00022679"/>
    </source>
</evidence>
<sequence>MYTVDDALPTVAEYRALREAVAWASPSPEACRTALGGSVFAVVARRRQQVVGMARVVGDRTMYLLVVDVVVHPAHQGAGLGRSLAERVVGWAQEQGARSTLLVADDDVAAFYASLGFAPDTGGRLMRLTRRPL</sequence>
<dbReference type="PANTHER" id="PTHR43626">
    <property type="entry name" value="ACYL-COA N-ACYLTRANSFERASE"/>
    <property type="match status" value="1"/>
</dbReference>
<dbReference type="RefSeq" id="WP_251413591.1">
    <property type="nucleotide sequence ID" value="NZ_JAMQGM010000023.1"/>
</dbReference>
<keyword evidence="5" id="KW-1185">Reference proteome</keyword>
<dbReference type="InterPro" id="IPR000182">
    <property type="entry name" value="GNAT_dom"/>
</dbReference>
<feature type="domain" description="N-acetyltransferase" evidence="3">
    <location>
        <begin position="1"/>
        <end position="131"/>
    </location>
</feature>
<dbReference type="CDD" id="cd04301">
    <property type="entry name" value="NAT_SF"/>
    <property type="match status" value="1"/>
</dbReference>
<dbReference type="PROSITE" id="PS51186">
    <property type="entry name" value="GNAT"/>
    <property type="match status" value="1"/>
</dbReference>